<dbReference type="EMBL" id="ASAD01000004">
    <property type="protein sequence ID" value="EON93758.1"/>
    <property type="molecule type" value="Genomic_DNA"/>
</dbReference>
<accession>R8B561</accession>
<dbReference type="eggNOG" id="ENOG502ZR9K">
    <property type="taxonomic scope" value="Bacteria"/>
</dbReference>
<feature type="domain" description="PilZ" evidence="1">
    <location>
        <begin position="26"/>
        <end position="141"/>
    </location>
</feature>
<protein>
    <submittedName>
        <fullName evidence="2">Type IV pilus assembly PilZ</fullName>
    </submittedName>
</protein>
<proteinExistence type="predicted"/>
<dbReference type="InterPro" id="IPR009875">
    <property type="entry name" value="PilZ_domain"/>
</dbReference>
<dbReference type="GO" id="GO:0035438">
    <property type="term" value="F:cyclic-di-GMP binding"/>
    <property type="evidence" value="ECO:0007669"/>
    <property type="project" value="InterPro"/>
</dbReference>
<dbReference type="SUPFAM" id="SSF141371">
    <property type="entry name" value="PilZ domain-like"/>
    <property type="match status" value="1"/>
</dbReference>
<dbReference type="Pfam" id="PF07238">
    <property type="entry name" value="PilZ"/>
    <property type="match status" value="1"/>
</dbReference>
<dbReference type="Proteomes" id="UP000016540">
    <property type="component" value="Unassembled WGS sequence"/>
</dbReference>
<evidence type="ECO:0000313" key="3">
    <source>
        <dbReference type="Proteomes" id="UP000016540"/>
    </source>
</evidence>
<organism evidence="2 3">
    <name type="scientific">Marinobacter lipolyticus SM19</name>
    <dbReference type="NCBI Taxonomy" id="1318628"/>
    <lineage>
        <taxon>Bacteria</taxon>
        <taxon>Pseudomonadati</taxon>
        <taxon>Pseudomonadota</taxon>
        <taxon>Gammaproteobacteria</taxon>
        <taxon>Pseudomonadales</taxon>
        <taxon>Marinobacteraceae</taxon>
        <taxon>Marinobacter</taxon>
    </lineage>
</organism>
<dbReference type="AlphaFoldDB" id="R8B561"/>
<name>R8B561_9GAMM</name>
<sequence length="152" mass="16654">MGKAANFETKHAKRVRMKPVAFKTNLRNQQRVGVSADVTIERKDGSCLTCKIANLSRTGIMISCNQALVKELVPSQKSPVPGSVIPVTAKFSVPVVPTQPVSVIAEGSIVHMRRIARDEFHIGIQFAEFEGNGYDYVDRYVSKLLSSSDTCS</sequence>
<evidence type="ECO:0000259" key="1">
    <source>
        <dbReference type="Pfam" id="PF07238"/>
    </source>
</evidence>
<dbReference type="PATRIC" id="fig|1318628.3.peg.314"/>
<dbReference type="HOGENOM" id="CLU_1893707_0_0_6"/>
<dbReference type="Gene3D" id="2.40.10.220">
    <property type="entry name" value="predicted glycosyltransferase like domains"/>
    <property type="match status" value="1"/>
</dbReference>
<comment type="caution">
    <text evidence="2">The sequence shown here is derived from an EMBL/GenBank/DDBJ whole genome shotgun (WGS) entry which is preliminary data.</text>
</comment>
<gene>
    <name evidence="2" type="ORF">MARLIPOL_01590</name>
</gene>
<keyword evidence="3" id="KW-1185">Reference proteome</keyword>
<reference evidence="2 3" key="1">
    <citation type="journal article" date="2013" name="Genome Announc.">
        <title>Draft Genome Sequence of the Moderately Halophilic Bacterium Marinobacter lipolyticus Strain SM19.</title>
        <authorList>
            <person name="Papke R.T."/>
            <person name="de la Haba R.R."/>
            <person name="Infante-Dominguez C."/>
            <person name="Perez D."/>
            <person name="Sanchez-Porro C."/>
            <person name="Lapierre P."/>
            <person name="Ventosa A."/>
        </authorList>
    </citation>
    <scope>NUCLEOTIDE SEQUENCE [LARGE SCALE GENOMIC DNA]</scope>
    <source>
        <strain evidence="2 3">SM19</strain>
    </source>
</reference>
<evidence type="ECO:0000313" key="2">
    <source>
        <dbReference type="EMBL" id="EON93758.1"/>
    </source>
</evidence>